<organism evidence="2 3">
    <name type="scientific">Funneliformis geosporum</name>
    <dbReference type="NCBI Taxonomy" id="1117311"/>
    <lineage>
        <taxon>Eukaryota</taxon>
        <taxon>Fungi</taxon>
        <taxon>Fungi incertae sedis</taxon>
        <taxon>Mucoromycota</taxon>
        <taxon>Glomeromycotina</taxon>
        <taxon>Glomeromycetes</taxon>
        <taxon>Glomerales</taxon>
        <taxon>Glomeraceae</taxon>
        <taxon>Funneliformis</taxon>
    </lineage>
</organism>
<comment type="caution">
    <text evidence="2">The sequence shown here is derived from an EMBL/GenBank/DDBJ whole genome shotgun (WGS) entry which is preliminary data.</text>
</comment>
<feature type="transmembrane region" description="Helical" evidence="1">
    <location>
        <begin position="20"/>
        <end position="50"/>
    </location>
</feature>
<sequence length="86" mass="9487">MDSNHPTRTFTNTDDTLVVALVVIVVVVDVTVKSVGAAIPFFAALPAFFVDYCKEISNAYRLLVSEVTFAIITSNRNSSSNRHPRR</sequence>
<evidence type="ECO:0000313" key="2">
    <source>
        <dbReference type="EMBL" id="CAI2189059.1"/>
    </source>
</evidence>
<protein>
    <submittedName>
        <fullName evidence="2">5906_t:CDS:1</fullName>
    </submittedName>
</protein>
<keyword evidence="1" id="KW-0472">Membrane</keyword>
<accession>A0A9W4T272</accession>
<dbReference type="Proteomes" id="UP001153678">
    <property type="component" value="Unassembled WGS sequence"/>
</dbReference>
<keyword evidence="3" id="KW-1185">Reference proteome</keyword>
<reference evidence="2" key="1">
    <citation type="submission" date="2022-08" db="EMBL/GenBank/DDBJ databases">
        <authorList>
            <person name="Kallberg Y."/>
            <person name="Tangrot J."/>
            <person name="Rosling A."/>
        </authorList>
    </citation>
    <scope>NUCLEOTIDE SEQUENCE</scope>
    <source>
        <strain evidence="2">Wild A</strain>
    </source>
</reference>
<evidence type="ECO:0000313" key="3">
    <source>
        <dbReference type="Proteomes" id="UP001153678"/>
    </source>
</evidence>
<gene>
    <name evidence="2" type="ORF">FWILDA_LOCUS13892</name>
</gene>
<name>A0A9W4T272_9GLOM</name>
<feature type="non-terminal residue" evidence="2">
    <location>
        <position position="86"/>
    </location>
</feature>
<evidence type="ECO:0000256" key="1">
    <source>
        <dbReference type="SAM" id="Phobius"/>
    </source>
</evidence>
<dbReference type="AlphaFoldDB" id="A0A9W4T272"/>
<proteinExistence type="predicted"/>
<keyword evidence="1" id="KW-0812">Transmembrane</keyword>
<dbReference type="EMBL" id="CAMKVN010005581">
    <property type="protein sequence ID" value="CAI2189059.1"/>
    <property type="molecule type" value="Genomic_DNA"/>
</dbReference>
<keyword evidence="1" id="KW-1133">Transmembrane helix</keyword>